<keyword evidence="2" id="KW-1185">Reference proteome</keyword>
<name>A0A833V6I3_9POAL</name>
<organism evidence="1 2">
    <name type="scientific">Carex littledalei</name>
    <dbReference type="NCBI Taxonomy" id="544730"/>
    <lineage>
        <taxon>Eukaryota</taxon>
        <taxon>Viridiplantae</taxon>
        <taxon>Streptophyta</taxon>
        <taxon>Embryophyta</taxon>
        <taxon>Tracheophyta</taxon>
        <taxon>Spermatophyta</taxon>
        <taxon>Magnoliopsida</taxon>
        <taxon>Liliopsida</taxon>
        <taxon>Poales</taxon>
        <taxon>Cyperaceae</taxon>
        <taxon>Cyperoideae</taxon>
        <taxon>Cariceae</taxon>
        <taxon>Carex</taxon>
        <taxon>Carex subgen. Euthyceras</taxon>
    </lineage>
</organism>
<dbReference type="OrthoDB" id="1730397at2759"/>
<accession>A0A833V6I3</accession>
<reference evidence="1" key="1">
    <citation type="submission" date="2020-01" db="EMBL/GenBank/DDBJ databases">
        <title>Genome sequence of Kobresia littledalei, the first chromosome-level genome in the family Cyperaceae.</title>
        <authorList>
            <person name="Qu G."/>
        </authorList>
    </citation>
    <scope>NUCLEOTIDE SEQUENCE</scope>
    <source>
        <strain evidence="1">C.B.Clarke</strain>
        <tissue evidence="1">Leaf</tissue>
    </source>
</reference>
<protein>
    <submittedName>
        <fullName evidence="1">Uncharacterized protein</fullName>
    </submittedName>
</protein>
<dbReference type="AlphaFoldDB" id="A0A833V6I3"/>
<evidence type="ECO:0000313" key="1">
    <source>
        <dbReference type="EMBL" id="KAF3326636.1"/>
    </source>
</evidence>
<comment type="caution">
    <text evidence="1">The sequence shown here is derived from an EMBL/GenBank/DDBJ whole genome shotgun (WGS) entry which is preliminary data.</text>
</comment>
<evidence type="ECO:0000313" key="2">
    <source>
        <dbReference type="Proteomes" id="UP000623129"/>
    </source>
</evidence>
<dbReference type="EMBL" id="SWLB01000018">
    <property type="protein sequence ID" value="KAF3326636.1"/>
    <property type="molecule type" value="Genomic_DNA"/>
</dbReference>
<proteinExistence type="predicted"/>
<dbReference type="Proteomes" id="UP000623129">
    <property type="component" value="Unassembled WGS sequence"/>
</dbReference>
<gene>
    <name evidence="1" type="ORF">FCM35_KLT08266</name>
</gene>
<sequence>MGPPLQPDPPPPQNNTGECGQAVAECGASACVLCVCCPLAMAWYCIRLPFRLTRKCLRLRDRRRGHHHHTFSSSPSSSEIELVGGDLLWRPPHRRE</sequence>